<evidence type="ECO:0000313" key="2">
    <source>
        <dbReference type="Proteomes" id="UP000606724"/>
    </source>
</evidence>
<comment type="caution">
    <text evidence="1">The sequence shown here is derived from an EMBL/GenBank/DDBJ whole genome shotgun (WGS) entry which is preliminary data.</text>
</comment>
<dbReference type="GeneID" id="84654497"/>
<sequence length="55" mass="6497">MEADMCDLTNQEAYDYYQEVTESCDKDYWLQFLKDRANRGVEGAQGFVDKIEFCN</sequence>
<evidence type="ECO:0000313" key="1">
    <source>
        <dbReference type="EMBL" id="MBD7948351.1"/>
    </source>
</evidence>
<organism evidence="1 2">
    <name type="scientific">Psychrobacter communis</name>
    <dbReference type="NCBI Taxonomy" id="2762238"/>
    <lineage>
        <taxon>Bacteria</taxon>
        <taxon>Pseudomonadati</taxon>
        <taxon>Pseudomonadota</taxon>
        <taxon>Gammaproteobacteria</taxon>
        <taxon>Moraxellales</taxon>
        <taxon>Moraxellaceae</taxon>
        <taxon>Psychrobacter</taxon>
    </lineage>
</organism>
<dbReference type="EMBL" id="JACSQR010000031">
    <property type="protein sequence ID" value="MBD7948351.1"/>
    <property type="molecule type" value="Genomic_DNA"/>
</dbReference>
<keyword evidence="2" id="KW-1185">Reference proteome</keyword>
<protein>
    <submittedName>
        <fullName evidence="1">Uncharacterized protein</fullName>
    </submittedName>
</protein>
<gene>
    <name evidence="1" type="ORF">H9653_10070</name>
</gene>
<proteinExistence type="predicted"/>
<dbReference type="Proteomes" id="UP000606724">
    <property type="component" value="Unassembled WGS sequence"/>
</dbReference>
<dbReference type="RefSeq" id="WP_180952491.1">
    <property type="nucleotide sequence ID" value="NZ_JACSQR010000031.1"/>
</dbReference>
<name>A0ABR8RKR6_9GAMM</name>
<reference evidence="1 2" key="1">
    <citation type="submission" date="2020-08" db="EMBL/GenBank/DDBJ databases">
        <title>A Genomic Blueprint of the Chicken Gut Microbiome.</title>
        <authorList>
            <person name="Gilroy R."/>
            <person name="Ravi A."/>
            <person name="Getino M."/>
            <person name="Pursley I."/>
            <person name="Horton D.L."/>
            <person name="Alikhan N.-F."/>
            <person name="Baker D."/>
            <person name="Gharbi K."/>
            <person name="Hall N."/>
            <person name="Watson M."/>
            <person name="Adriaenssens E.M."/>
            <person name="Foster-Nyarko E."/>
            <person name="Jarju S."/>
            <person name="Secka A."/>
            <person name="Antonio M."/>
            <person name="Oren A."/>
            <person name="Chaudhuri R."/>
            <person name="La Ragione R.M."/>
            <person name="Hildebrand F."/>
            <person name="Pallen M.J."/>
        </authorList>
    </citation>
    <scope>NUCLEOTIDE SEQUENCE [LARGE SCALE GENOMIC DNA]</scope>
    <source>
        <strain evidence="1 2">Sa4CVA2</strain>
    </source>
</reference>
<accession>A0ABR8RKR6</accession>